<protein>
    <submittedName>
        <fullName evidence="2">Uncharacterized protein</fullName>
    </submittedName>
</protein>
<gene>
    <name evidence="2" type="ORF">LCGC14_2396160</name>
</gene>
<sequence length="332" mass="34558">MPTNPYSSISISGYNSSPPPDDGSQVSANEIVWQKHLDKIGDPLKTLAEAIDAALVTSFGKVINTDADENNAMGGSLALTEKIFTIASGAITPTRSNVVLAAESSTTDTLDSMATGSVSDDTLLILSVDTGDTITINDAGGAAGQIHLVDSLDLILSANDRLFLIRDGADWYEIARAVDNERIVQIVSTQTGAVATGTTLIPVDDTIPTITEGDEYMTLAITPVSASNRLIIEVILHAAHNVAGNNTMMVALFRDAVTDALAVASFDAPTSADREAPISLRHIMTAPSTSAITFRVRAGLELTGTLTFNGQAGGRLFGGVIASSIVIKEIGA</sequence>
<proteinExistence type="predicted"/>
<dbReference type="Gene3D" id="2.60.120.1340">
    <property type="match status" value="1"/>
</dbReference>
<comment type="caution">
    <text evidence="2">The sequence shown here is derived from an EMBL/GenBank/DDBJ whole genome shotgun (WGS) entry which is preliminary data.</text>
</comment>
<dbReference type="AlphaFoldDB" id="A0A0F9E938"/>
<evidence type="ECO:0000313" key="2">
    <source>
        <dbReference type="EMBL" id="KKL26351.1"/>
    </source>
</evidence>
<feature type="region of interest" description="Disordered" evidence="1">
    <location>
        <begin position="1"/>
        <end position="26"/>
    </location>
</feature>
<dbReference type="EMBL" id="LAZR01035867">
    <property type="protein sequence ID" value="KKL26351.1"/>
    <property type="molecule type" value="Genomic_DNA"/>
</dbReference>
<accession>A0A0F9E938</accession>
<feature type="compositionally biased region" description="Low complexity" evidence="1">
    <location>
        <begin position="1"/>
        <end position="16"/>
    </location>
</feature>
<evidence type="ECO:0000256" key="1">
    <source>
        <dbReference type="SAM" id="MobiDB-lite"/>
    </source>
</evidence>
<reference evidence="2" key="1">
    <citation type="journal article" date="2015" name="Nature">
        <title>Complex archaea that bridge the gap between prokaryotes and eukaryotes.</title>
        <authorList>
            <person name="Spang A."/>
            <person name="Saw J.H."/>
            <person name="Jorgensen S.L."/>
            <person name="Zaremba-Niedzwiedzka K."/>
            <person name="Martijn J."/>
            <person name="Lind A.E."/>
            <person name="van Eijk R."/>
            <person name="Schleper C."/>
            <person name="Guy L."/>
            <person name="Ettema T.J."/>
        </authorList>
    </citation>
    <scope>NUCLEOTIDE SEQUENCE</scope>
</reference>
<name>A0A0F9E938_9ZZZZ</name>
<organism evidence="2">
    <name type="scientific">marine sediment metagenome</name>
    <dbReference type="NCBI Taxonomy" id="412755"/>
    <lineage>
        <taxon>unclassified sequences</taxon>
        <taxon>metagenomes</taxon>
        <taxon>ecological metagenomes</taxon>
    </lineage>
</organism>